<feature type="domain" description="Thioredoxin" evidence="11">
    <location>
        <begin position="1"/>
        <end position="106"/>
    </location>
</feature>
<evidence type="ECO:0000256" key="6">
    <source>
        <dbReference type="ARBA" id="ARBA00023284"/>
    </source>
</evidence>
<feature type="active site" description="Nucleophile" evidence="9">
    <location>
        <position position="30"/>
    </location>
</feature>
<dbReference type="GO" id="GO:0015035">
    <property type="term" value="F:protein-disulfide reductase activity"/>
    <property type="evidence" value="ECO:0007669"/>
    <property type="project" value="UniProtKB-UniRule"/>
</dbReference>
<dbReference type="GO" id="GO:0005829">
    <property type="term" value="C:cytosol"/>
    <property type="evidence" value="ECO:0007669"/>
    <property type="project" value="TreeGrafter"/>
</dbReference>
<evidence type="ECO:0000256" key="2">
    <source>
        <dbReference type="ARBA" id="ARBA00020570"/>
    </source>
</evidence>
<dbReference type="SUPFAM" id="SSF52833">
    <property type="entry name" value="Thioredoxin-like"/>
    <property type="match status" value="1"/>
</dbReference>
<dbReference type="FunFam" id="3.40.30.10:FF:000001">
    <property type="entry name" value="Thioredoxin"/>
    <property type="match status" value="1"/>
</dbReference>
<gene>
    <name evidence="12" type="primary">trxA</name>
    <name evidence="12" type="ORF">FYJ59_09430</name>
</gene>
<dbReference type="PROSITE" id="PS51352">
    <property type="entry name" value="THIOREDOXIN_2"/>
    <property type="match status" value="1"/>
</dbReference>
<dbReference type="InterPro" id="IPR017937">
    <property type="entry name" value="Thioredoxin_CS"/>
</dbReference>
<dbReference type="NCBIfam" id="TIGR01068">
    <property type="entry name" value="thioredoxin"/>
    <property type="match status" value="1"/>
</dbReference>
<dbReference type="PROSITE" id="PS00194">
    <property type="entry name" value="THIOREDOXIN_1"/>
    <property type="match status" value="1"/>
</dbReference>
<keyword evidence="6 10" id="KW-0676">Redox-active center</keyword>
<dbReference type="RefSeq" id="WP_154496613.1">
    <property type="nucleotide sequence ID" value="NZ_VUMU01000011.1"/>
</dbReference>
<dbReference type="CDD" id="cd02947">
    <property type="entry name" value="TRX_family"/>
    <property type="match status" value="1"/>
</dbReference>
<dbReference type="InterPro" id="IPR013766">
    <property type="entry name" value="Thioredoxin_domain"/>
</dbReference>
<evidence type="ECO:0000256" key="5">
    <source>
        <dbReference type="ARBA" id="ARBA00023157"/>
    </source>
</evidence>
<keyword evidence="3" id="KW-0813">Transport</keyword>
<keyword evidence="4" id="KW-0249">Electron transport</keyword>
<evidence type="ECO:0000256" key="3">
    <source>
        <dbReference type="ARBA" id="ARBA00022448"/>
    </source>
</evidence>
<dbReference type="AlphaFoldDB" id="A0A6L5YJX6"/>
<evidence type="ECO:0000313" key="12">
    <source>
        <dbReference type="EMBL" id="MST58449.1"/>
    </source>
</evidence>
<feature type="site" description="Contributes to redox potential value" evidence="9">
    <location>
        <position position="31"/>
    </location>
</feature>
<evidence type="ECO:0000256" key="9">
    <source>
        <dbReference type="PIRSR" id="PIRSR000077-1"/>
    </source>
</evidence>
<evidence type="ECO:0000313" key="13">
    <source>
        <dbReference type="Proteomes" id="UP000476055"/>
    </source>
</evidence>
<feature type="site" description="Contributes to redox potential value" evidence="9">
    <location>
        <position position="32"/>
    </location>
</feature>
<reference evidence="12 13" key="1">
    <citation type="submission" date="2019-08" db="EMBL/GenBank/DDBJ databases">
        <title>In-depth cultivation of the pig gut microbiome towards novel bacterial diversity and tailored functional studies.</title>
        <authorList>
            <person name="Wylensek D."/>
            <person name="Hitch T.C.A."/>
            <person name="Clavel T."/>
        </authorList>
    </citation>
    <scope>NUCLEOTIDE SEQUENCE [LARGE SCALE GENOMIC DNA]</scope>
    <source>
        <strain evidence="12 13">WCA3-601-WT-6H</strain>
    </source>
</reference>
<dbReference type="PANTHER" id="PTHR45663">
    <property type="entry name" value="GEO12009P1"/>
    <property type="match status" value="1"/>
</dbReference>
<dbReference type="Gene3D" id="3.40.30.10">
    <property type="entry name" value="Glutaredoxin"/>
    <property type="match status" value="1"/>
</dbReference>
<evidence type="ECO:0000256" key="10">
    <source>
        <dbReference type="PIRSR" id="PIRSR000077-4"/>
    </source>
</evidence>
<dbReference type="EMBL" id="VUMU01000011">
    <property type="protein sequence ID" value="MST58449.1"/>
    <property type="molecule type" value="Genomic_DNA"/>
</dbReference>
<comment type="similarity">
    <text evidence="1 8">Belongs to the thioredoxin family.</text>
</comment>
<keyword evidence="13" id="KW-1185">Reference proteome</keyword>
<proteinExistence type="inferred from homology"/>
<sequence>MEYTFTAANFEEEVLQSELPVLVDFYADWCGPCKMMGPVVEKCAEAYAGKMKIGKLNVDDNMAIAQKYRVVSIPHFIVFKNGEPAVTFGGAMSEADFRQKLDQVLA</sequence>
<feature type="active site" description="Nucleophile" evidence="9">
    <location>
        <position position="33"/>
    </location>
</feature>
<dbReference type="InterPro" id="IPR036249">
    <property type="entry name" value="Thioredoxin-like_sf"/>
</dbReference>
<evidence type="ECO:0000256" key="1">
    <source>
        <dbReference type="ARBA" id="ARBA00008987"/>
    </source>
</evidence>
<evidence type="ECO:0000256" key="7">
    <source>
        <dbReference type="NCBIfam" id="TIGR01068"/>
    </source>
</evidence>
<dbReference type="GO" id="GO:0045454">
    <property type="term" value="P:cell redox homeostasis"/>
    <property type="evidence" value="ECO:0007669"/>
    <property type="project" value="TreeGrafter"/>
</dbReference>
<dbReference type="PIRSF" id="PIRSF000077">
    <property type="entry name" value="Thioredoxin"/>
    <property type="match status" value="1"/>
</dbReference>
<dbReference type="PANTHER" id="PTHR45663:SF11">
    <property type="entry name" value="GEO12009P1"/>
    <property type="match status" value="1"/>
</dbReference>
<feature type="site" description="Deprotonates C-terminal active site Cys" evidence="9">
    <location>
        <position position="24"/>
    </location>
</feature>
<feature type="disulfide bond" description="Redox-active" evidence="10">
    <location>
        <begin position="30"/>
        <end position="33"/>
    </location>
</feature>
<name>A0A6L5YJX6_9FIRM</name>
<evidence type="ECO:0000256" key="8">
    <source>
        <dbReference type="PIRNR" id="PIRNR000077"/>
    </source>
</evidence>
<dbReference type="PRINTS" id="PR00421">
    <property type="entry name" value="THIOREDOXIN"/>
</dbReference>
<comment type="caution">
    <text evidence="12">The sequence shown here is derived from an EMBL/GenBank/DDBJ whole genome shotgun (WGS) entry which is preliminary data.</text>
</comment>
<dbReference type="Proteomes" id="UP000476055">
    <property type="component" value="Unassembled WGS sequence"/>
</dbReference>
<keyword evidence="5 10" id="KW-1015">Disulfide bond</keyword>
<evidence type="ECO:0000256" key="4">
    <source>
        <dbReference type="ARBA" id="ARBA00022982"/>
    </source>
</evidence>
<protein>
    <recommendedName>
        <fullName evidence="2 7">Thioredoxin</fullName>
    </recommendedName>
</protein>
<evidence type="ECO:0000259" key="11">
    <source>
        <dbReference type="PROSITE" id="PS51352"/>
    </source>
</evidence>
<dbReference type="InterPro" id="IPR005746">
    <property type="entry name" value="Thioredoxin"/>
</dbReference>
<accession>A0A6L5YJX6</accession>
<dbReference type="Pfam" id="PF00085">
    <property type="entry name" value="Thioredoxin"/>
    <property type="match status" value="1"/>
</dbReference>
<organism evidence="12 13">
    <name type="scientific">Waltera intestinalis</name>
    <dbReference type="NCBI Taxonomy" id="2606635"/>
    <lineage>
        <taxon>Bacteria</taxon>
        <taxon>Bacillati</taxon>
        <taxon>Bacillota</taxon>
        <taxon>Clostridia</taxon>
        <taxon>Lachnospirales</taxon>
        <taxon>Lachnospiraceae</taxon>
        <taxon>Waltera</taxon>
    </lineage>
</organism>